<gene>
    <name evidence="1" type="ORF">KC717_04230</name>
</gene>
<evidence type="ECO:0000313" key="2">
    <source>
        <dbReference type="Proteomes" id="UP000754563"/>
    </source>
</evidence>
<reference evidence="1" key="1">
    <citation type="submission" date="2020-04" db="EMBL/GenBank/DDBJ databases">
        <authorList>
            <person name="Zhang T."/>
        </authorList>
    </citation>
    <scope>NUCLEOTIDE SEQUENCE</scope>
    <source>
        <strain evidence="1">HKST-UBA11</strain>
    </source>
</reference>
<protein>
    <submittedName>
        <fullName evidence="1">Uncharacterized protein</fullName>
    </submittedName>
</protein>
<name>A0A955L8U5_9BACT</name>
<sequence length="108" mass="12715">MSAKLEEYFELQDTIRTIKADMKEMIDNHDLTEEINEIKKELKNRKDQIAEDEGIVVIKDKIKTLKERQDLLKEIILVEMKEAGQEKLEYNGNEIVIAEALKIKKKKK</sequence>
<dbReference type="EMBL" id="JAGQLH010000048">
    <property type="protein sequence ID" value="MCA9385831.1"/>
    <property type="molecule type" value="Genomic_DNA"/>
</dbReference>
<dbReference type="Proteomes" id="UP000754563">
    <property type="component" value="Unassembled WGS sequence"/>
</dbReference>
<proteinExistence type="predicted"/>
<organism evidence="1 2">
    <name type="scientific">Candidatus Dojkabacteria bacterium</name>
    <dbReference type="NCBI Taxonomy" id="2099670"/>
    <lineage>
        <taxon>Bacteria</taxon>
        <taxon>Candidatus Dojkabacteria</taxon>
    </lineage>
</organism>
<accession>A0A955L8U5</accession>
<comment type="caution">
    <text evidence="1">The sequence shown here is derived from an EMBL/GenBank/DDBJ whole genome shotgun (WGS) entry which is preliminary data.</text>
</comment>
<reference evidence="1" key="2">
    <citation type="journal article" date="2021" name="Microbiome">
        <title>Successional dynamics and alternative stable states in a saline activated sludge microbial community over 9 years.</title>
        <authorList>
            <person name="Wang Y."/>
            <person name="Ye J."/>
            <person name="Ju F."/>
            <person name="Liu L."/>
            <person name="Boyd J.A."/>
            <person name="Deng Y."/>
            <person name="Parks D.H."/>
            <person name="Jiang X."/>
            <person name="Yin X."/>
            <person name="Woodcroft B.J."/>
            <person name="Tyson G.W."/>
            <person name="Hugenholtz P."/>
            <person name="Polz M.F."/>
            <person name="Zhang T."/>
        </authorList>
    </citation>
    <scope>NUCLEOTIDE SEQUENCE</scope>
    <source>
        <strain evidence="1">HKST-UBA11</strain>
    </source>
</reference>
<evidence type="ECO:0000313" key="1">
    <source>
        <dbReference type="EMBL" id="MCA9385831.1"/>
    </source>
</evidence>
<dbReference type="AlphaFoldDB" id="A0A955L8U5"/>